<dbReference type="RefSeq" id="WP_154773785.1">
    <property type="nucleotide sequence ID" value="NZ_WLYL01000067.1"/>
</dbReference>
<protein>
    <recommendedName>
        <fullName evidence="2">diguanylate cyclase</fullName>
        <ecNumber evidence="2">2.7.7.65</ecNumber>
    </recommendedName>
</protein>
<evidence type="ECO:0000256" key="3">
    <source>
        <dbReference type="ARBA" id="ARBA00034247"/>
    </source>
</evidence>
<dbReference type="InterPro" id="IPR001610">
    <property type="entry name" value="PAC"/>
</dbReference>
<dbReference type="SUPFAM" id="SSF55073">
    <property type="entry name" value="Nucleotide cyclase"/>
    <property type="match status" value="1"/>
</dbReference>
<feature type="domain" description="GGDEF" evidence="6">
    <location>
        <begin position="288"/>
        <end position="416"/>
    </location>
</feature>
<dbReference type="GO" id="GO:0052621">
    <property type="term" value="F:diguanylate cyclase activity"/>
    <property type="evidence" value="ECO:0007669"/>
    <property type="project" value="UniProtKB-EC"/>
</dbReference>
<evidence type="ECO:0000313" key="7">
    <source>
        <dbReference type="EMBL" id="MTD12259.1"/>
    </source>
</evidence>
<dbReference type="Pfam" id="PF00990">
    <property type="entry name" value="GGDEF"/>
    <property type="match status" value="1"/>
</dbReference>
<dbReference type="PROSITE" id="PS50112">
    <property type="entry name" value="PAS"/>
    <property type="match status" value="1"/>
</dbReference>
<evidence type="ECO:0000259" key="4">
    <source>
        <dbReference type="PROSITE" id="PS50112"/>
    </source>
</evidence>
<comment type="catalytic activity">
    <reaction evidence="3">
        <text>2 GTP = 3',3'-c-di-GMP + 2 diphosphate</text>
        <dbReference type="Rhea" id="RHEA:24898"/>
        <dbReference type="ChEBI" id="CHEBI:33019"/>
        <dbReference type="ChEBI" id="CHEBI:37565"/>
        <dbReference type="ChEBI" id="CHEBI:58805"/>
        <dbReference type="EC" id="2.7.7.65"/>
    </reaction>
</comment>
<dbReference type="NCBIfam" id="TIGR00229">
    <property type="entry name" value="sensory_box"/>
    <property type="match status" value="1"/>
</dbReference>
<dbReference type="CDD" id="cd00130">
    <property type="entry name" value="PAS"/>
    <property type="match status" value="1"/>
</dbReference>
<dbReference type="FunFam" id="3.30.70.270:FF:000001">
    <property type="entry name" value="Diguanylate cyclase domain protein"/>
    <property type="match status" value="1"/>
</dbReference>
<feature type="domain" description="PAC" evidence="5">
    <location>
        <begin position="77"/>
        <end position="134"/>
    </location>
</feature>
<gene>
    <name evidence="7" type="ORF">GIX10_12795</name>
</gene>
<dbReference type="EMBL" id="WLYL01000067">
    <property type="protein sequence ID" value="MTD12259.1"/>
    <property type="molecule type" value="Genomic_DNA"/>
</dbReference>
<reference evidence="7 8" key="1">
    <citation type="submission" date="2019-11" db="EMBL/GenBank/DDBJ databases">
        <authorList>
            <person name="An D."/>
        </authorList>
    </citation>
    <scope>NUCLEOTIDE SEQUENCE [LARGE SCALE GENOMIC DNA]</scope>
    <source>
        <strain evidence="7 8">YIM 103518</strain>
    </source>
</reference>
<dbReference type="PANTHER" id="PTHR45138">
    <property type="entry name" value="REGULATORY COMPONENTS OF SENSORY TRANSDUCTION SYSTEM"/>
    <property type="match status" value="1"/>
</dbReference>
<evidence type="ECO:0000313" key="8">
    <source>
        <dbReference type="Proteomes" id="UP000473854"/>
    </source>
</evidence>
<organism evidence="7 8">
    <name type="scientific">Acinetobacter faecalis</name>
    <dbReference type="NCBI Taxonomy" id="2665161"/>
    <lineage>
        <taxon>Bacteria</taxon>
        <taxon>Pseudomonadati</taxon>
        <taxon>Pseudomonadota</taxon>
        <taxon>Gammaproteobacteria</taxon>
        <taxon>Moraxellales</taxon>
        <taxon>Moraxellaceae</taxon>
        <taxon>Acinetobacter</taxon>
    </lineage>
</organism>
<dbReference type="Proteomes" id="UP000473854">
    <property type="component" value="Unassembled WGS sequence"/>
</dbReference>
<evidence type="ECO:0000256" key="2">
    <source>
        <dbReference type="ARBA" id="ARBA00012528"/>
    </source>
</evidence>
<dbReference type="NCBIfam" id="TIGR00254">
    <property type="entry name" value="GGDEF"/>
    <property type="match status" value="1"/>
</dbReference>
<dbReference type="CDD" id="cd01949">
    <property type="entry name" value="GGDEF"/>
    <property type="match status" value="1"/>
</dbReference>
<proteinExistence type="predicted"/>
<dbReference type="Gene3D" id="3.30.450.20">
    <property type="entry name" value="PAS domain"/>
    <property type="match status" value="2"/>
</dbReference>
<dbReference type="InterPro" id="IPR000014">
    <property type="entry name" value="PAS"/>
</dbReference>
<feature type="domain" description="PAC" evidence="5">
    <location>
        <begin position="199"/>
        <end position="256"/>
    </location>
</feature>
<evidence type="ECO:0000259" key="6">
    <source>
        <dbReference type="PROSITE" id="PS50887"/>
    </source>
</evidence>
<dbReference type="PANTHER" id="PTHR45138:SF9">
    <property type="entry name" value="DIGUANYLATE CYCLASE DGCM-RELATED"/>
    <property type="match status" value="1"/>
</dbReference>
<evidence type="ECO:0000256" key="1">
    <source>
        <dbReference type="ARBA" id="ARBA00001946"/>
    </source>
</evidence>
<dbReference type="SUPFAM" id="SSF55785">
    <property type="entry name" value="PYP-like sensor domain (PAS domain)"/>
    <property type="match status" value="2"/>
</dbReference>
<comment type="cofactor">
    <cofactor evidence="1">
        <name>Mg(2+)</name>
        <dbReference type="ChEBI" id="CHEBI:18420"/>
    </cofactor>
</comment>
<name>A0A6L6GIL0_9GAMM</name>
<dbReference type="EC" id="2.7.7.65" evidence="2"/>
<dbReference type="PROSITE" id="PS50113">
    <property type="entry name" value="PAC"/>
    <property type="match status" value="2"/>
</dbReference>
<feature type="domain" description="PAS" evidence="4">
    <location>
        <begin position="5"/>
        <end position="79"/>
    </location>
</feature>
<dbReference type="AlphaFoldDB" id="A0A6L6GIL0"/>
<dbReference type="InterPro" id="IPR000160">
    <property type="entry name" value="GGDEF_dom"/>
</dbReference>
<dbReference type="PROSITE" id="PS50887">
    <property type="entry name" value="GGDEF"/>
    <property type="match status" value="1"/>
</dbReference>
<dbReference type="InterPro" id="IPR029787">
    <property type="entry name" value="Nucleotide_cyclase"/>
</dbReference>
<comment type="caution">
    <text evidence="7">The sequence shown here is derived from an EMBL/GenBank/DDBJ whole genome shotgun (WGS) entry which is preliminary data.</text>
</comment>
<dbReference type="SMART" id="SM00267">
    <property type="entry name" value="GGDEF"/>
    <property type="match status" value="1"/>
</dbReference>
<dbReference type="SMART" id="SM00086">
    <property type="entry name" value="PAC"/>
    <property type="match status" value="2"/>
</dbReference>
<accession>A0A6L6GIL0</accession>
<dbReference type="SMART" id="SM00091">
    <property type="entry name" value="PAS"/>
    <property type="match status" value="2"/>
</dbReference>
<evidence type="ECO:0000259" key="5">
    <source>
        <dbReference type="PROSITE" id="PS50113"/>
    </source>
</evidence>
<sequence>MDETKLKLFEEVFMQSFSPTVITDANLSVGCHVLFANPAFCNMTGYALDELVGDSLKKLQGYETDPKVISYLKRCLINGEFFVGSTINYKKDGSSYNVYWNISPIRDDNGEIIYFVSSQQDISSLIKTKDKNILLAKSLDAVKNPILLLDDKFNIEFTNTSFRKLISILFKESHVDNFKSIVSSSDEGFFFNKIKQAIQSKNYFFLSSIKNIKDSSVIHVEIKISPVYEGEKIISHYIVLFNDVSKNVEREQELIYISHHDPLTGLNNRSYGEKILTEYYSDTRYNNIPLSLIFLDIDYFKNINDKYGHNTGDRMLKSISEVLKKSFRTSDHIIRWGGEEFIILLNKCSLELAVDLAERIRKNVEDYSDDEVGKITISLGVATLQPNETIHELISRADSALYQSKRNGRNQVTISS</sequence>
<dbReference type="InterPro" id="IPR000700">
    <property type="entry name" value="PAS-assoc_C"/>
</dbReference>
<dbReference type="Pfam" id="PF13426">
    <property type="entry name" value="PAS_9"/>
    <property type="match status" value="2"/>
</dbReference>
<dbReference type="Gene3D" id="3.30.70.270">
    <property type="match status" value="1"/>
</dbReference>
<dbReference type="InterPro" id="IPR035965">
    <property type="entry name" value="PAS-like_dom_sf"/>
</dbReference>
<dbReference type="InterPro" id="IPR050469">
    <property type="entry name" value="Diguanylate_Cyclase"/>
</dbReference>
<dbReference type="InterPro" id="IPR043128">
    <property type="entry name" value="Rev_trsase/Diguanyl_cyclase"/>
</dbReference>